<keyword evidence="1 6" id="KW-0732">Signal</keyword>
<evidence type="ECO:0000256" key="7">
    <source>
        <dbReference type="SAM" id="MobiDB-lite"/>
    </source>
</evidence>
<feature type="compositionally biased region" description="Acidic residues" evidence="7">
    <location>
        <begin position="216"/>
        <end position="233"/>
    </location>
</feature>
<gene>
    <name evidence="6 9" type="primary">lptE</name>
    <name evidence="9" type="ORF">ACGRQ9_09395</name>
</gene>
<evidence type="ECO:0000256" key="2">
    <source>
        <dbReference type="ARBA" id="ARBA00023136"/>
    </source>
</evidence>
<evidence type="ECO:0000256" key="5">
    <source>
        <dbReference type="ARBA" id="ARBA00023288"/>
    </source>
</evidence>
<dbReference type="RefSeq" id="WP_231897485.1">
    <property type="nucleotide sequence ID" value="NZ_AP018685.1"/>
</dbReference>
<keyword evidence="5 6" id="KW-0449">Lipoprotein</keyword>
<proteinExistence type="inferred from homology"/>
<organism evidence="9 10">
    <name type="scientific">Vibrio rumoiensis</name>
    <dbReference type="NCBI Taxonomy" id="76258"/>
    <lineage>
        <taxon>Bacteria</taxon>
        <taxon>Pseudomonadati</taxon>
        <taxon>Pseudomonadota</taxon>
        <taxon>Gammaproteobacteria</taxon>
        <taxon>Vibrionales</taxon>
        <taxon>Vibrionaceae</taxon>
        <taxon>Vibrio</taxon>
    </lineage>
</organism>
<comment type="function">
    <text evidence="6">Together with LptD, is involved in the assembly of lipopolysaccharide (LPS) at the surface of the outer membrane. Required for the proper assembly of LptD. Binds LPS and may serve as the LPS recognition site at the outer membrane.</text>
</comment>
<comment type="subunit">
    <text evidence="6">Component of the lipopolysaccharide transport and assembly complex. Interacts with LptD.</text>
</comment>
<feature type="transmembrane region" description="Helical" evidence="8">
    <location>
        <begin position="12"/>
        <end position="29"/>
    </location>
</feature>
<dbReference type="Gene3D" id="3.30.160.150">
    <property type="entry name" value="Lipoprotein like domain"/>
    <property type="match status" value="1"/>
</dbReference>
<reference evidence="9 10" key="1">
    <citation type="submission" date="2024-10" db="EMBL/GenBank/DDBJ databases">
        <authorList>
            <person name="Yibar A."/>
            <person name="Saticioglu I.B."/>
            <person name="Duman M."/>
            <person name="Ajmi N."/>
            <person name="Gurler F."/>
            <person name="Ay H."/>
            <person name="Onuk E."/>
            <person name="Guler S."/>
            <person name="Romalde J.L."/>
        </authorList>
    </citation>
    <scope>NUCLEOTIDE SEQUENCE [LARGE SCALE GENOMIC DNA]</scope>
    <source>
        <strain evidence="9 10">14-MA-B</strain>
    </source>
</reference>
<feature type="compositionally biased region" description="Low complexity" evidence="7">
    <location>
        <begin position="189"/>
        <end position="202"/>
    </location>
</feature>
<comment type="subcellular location">
    <subcellularLocation>
        <location evidence="6">Cell outer membrane</location>
        <topology evidence="6">Lipid-anchor</topology>
    </subcellularLocation>
</comment>
<dbReference type="Proteomes" id="UP001607151">
    <property type="component" value="Unassembled WGS sequence"/>
</dbReference>
<dbReference type="PANTHER" id="PTHR38098">
    <property type="entry name" value="LPS-ASSEMBLY LIPOPROTEIN LPTE"/>
    <property type="match status" value="1"/>
</dbReference>
<evidence type="ECO:0000313" key="9">
    <source>
        <dbReference type="EMBL" id="MFH0265689.1"/>
    </source>
</evidence>
<feature type="region of interest" description="Disordered" evidence="7">
    <location>
        <begin position="181"/>
        <end position="233"/>
    </location>
</feature>
<protein>
    <recommendedName>
        <fullName evidence="6">LPS-assembly lipoprotein LptE</fullName>
    </recommendedName>
</protein>
<keyword evidence="8" id="KW-1133">Transmembrane helix</keyword>
<keyword evidence="10" id="KW-1185">Reference proteome</keyword>
<evidence type="ECO:0000256" key="3">
    <source>
        <dbReference type="ARBA" id="ARBA00023139"/>
    </source>
</evidence>
<name>A0ABW7IXP5_9VIBR</name>
<comment type="caution">
    <text evidence="9">The sequence shown here is derived from an EMBL/GenBank/DDBJ whole genome shotgun (WGS) entry which is preliminary data.</text>
</comment>
<evidence type="ECO:0000256" key="4">
    <source>
        <dbReference type="ARBA" id="ARBA00023237"/>
    </source>
</evidence>
<evidence type="ECO:0000313" key="10">
    <source>
        <dbReference type="Proteomes" id="UP001607151"/>
    </source>
</evidence>
<dbReference type="PROSITE" id="PS51257">
    <property type="entry name" value="PROKAR_LIPOPROTEIN"/>
    <property type="match status" value="1"/>
</dbReference>
<sequence>MAHLFSRTHVRLLAIIGLAMMTTACGFHFRGNYLLPDEVSTISVTSFDSYNQITRNVKNQLRLNGVDVVSPGSGVPNLHLINESDNDTSDNGRTLSLYQNSRAAEYELSYRVSYQVSVPGYDKKTFNVNVTRSYLDNPLAALAKSVERDMTLKEMREQAAEQIVRQMARLKAQLIVTPAGSDELQDFPTSTNDDTQQSQTVTIDEGVQQTISTSEASDDSNDVVIDDSQPETP</sequence>
<dbReference type="PANTHER" id="PTHR38098:SF1">
    <property type="entry name" value="LPS-ASSEMBLY LIPOPROTEIN LPTE"/>
    <property type="match status" value="1"/>
</dbReference>
<evidence type="ECO:0000256" key="6">
    <source>
        <dbReference type="HAMAP-Rule" id="MF_01186"/>
    </source>
</evidence>
<accession>A0ABW7IXP5</accession>
<evidence type="ECO:0000256" key="8">
    <source>
        <dbReference type="SAM" id="Phobius"/>
    </source>
</evidence>
<keyword evidence="2 6" id="KW-0472">Membrane</keyword>
<evidence type="ECO:0000256" key="1">
    <source>
        <dbReference type="ARBA" id="ARBA00022729"/>
    </source>
</evidence>
<keyword evidence="3 6" id="KW-0564">Palmitate</keyword>
<dbReference type="InterPro" id="IPR007485">
    <property type="entry name" value="LPS_assembly_LptE"/>
</dbReference>
<keyword evidence="4 6" id="KW-0998">Cell outer membrane</keyword>
<dbReference type="HAMAP" id="MF_01186">
    <property type="entry name" value="LPS_assembly_LptE"/>
    <property type="match status" value="1"/>
</dbReference>
<dbReference type="Pfam" id="PF04390">
    <property type="entry name" value="LptE"/>
    <property type="match status" value="1"/>
</dbReference>
<keyword evidence="8" id="KW-0812">Transmembrane</keyword>
<comment type="similarity">
    <text evidence="6">Belongs to the LptE lipoprotein family.</text>
</comment>
<dbReference type="EMBL" id="JBIHSN010000002">
    <property type="protein sequence ID" value="MFH0265689.1"/>
    <property type="molecule type" value="Genomic_DNA"/>
</dbReference>